<organism evidence="2 3">
    <name type="scientific">Candidatus Acidulodesulfobacterium ferriphilum</name>
    <dbReference type="NCBI Taxonomy" id="2597223"/>
    <lineage>
        <taxon>Bacteria</taxon>
        <taxon>Deltaproteobacteria</taxon>
        <taxon>Candidatus Acidulodesulfobacterales</taxon>
        <taxon>Candidatus Acidulodesulfobacterium</taxon>
    </lineage>
</organism>
<dbReference type="InterPro" id="IPR046203">
    <property type="entry name" value="DUF6236"/>
</dbReference>
<feature type="coiled-coil region" evidence="1">
    <location>
        <begin position="215"/>
        <end position="242"/>
    </location>
</feature>
<comment type="caution">
    <text evidence="2">The sequence shown here is derived from an EMBL/GenBank/DDBJ whole genome shotgun (WGS) entry which is preliminary data.</text>
</comment>
<dbReference type="EMBL" id="SGBD01000004">
    <property type="protein sequence ID" value="RZD14004.1"/>
    <property type="molecule type" value="Genomic_DNA"/>
</dbReference>
<proteinExistence type="predicted"/>
<sequence length="363" mass="41752">MAFYALYYPTIEFHDIDFLKKSILVWDRIFRIVPASYDPYDNKEVKEAIDAGIVIDLYLKNDEKNIAGTNFLNFYEQLKRSKEGLAMPSGFSSHSFDDFARIHPEKTDVRLQSLFQEMSSKLDKLADGGFIKIPRYIAGIYMFYLSKVVAEKRDLNLLTDSNDSWIAGTYFSQEGNFNKDIRFSMDDVYLCNLAIDGLLPSNLSGIPMKNLIKFKEKHKDERIEFQKSLDGLKKEISKCENKEHAKDIIVGDFIKNFEVAKSEYKKTIAFFNKIDMYSLIFTGIPVAGALLSSNPFYDPMKFSKELLLWGVSALAYSKLIPKTKGVPSYLIDAEKLAINGKYPNYKTIKDKSLHERFNDLMND</sequence>
<evidence type="ECO:0000313" key="3">
    <source>
        <dbReference type="Proteomes" id="UP000320813"/>
    </source>
</evidence>
<evidence type="ECO:0000256" key="1">
    <source>
        <dbReference type="SAM" id="Coils"/>
    </source>
</evidence>
<dbReference type="Pfam" id="PF19749">
    <property type="entry name" value="DUF6236"/>
    <property type="match status" value="1"/>
</dbReference>
<dbReference type="AlphaFoldDB" id="A0A519B9V7"/>
<name>A0A519B9V7_9DELT</name>
<gene>
    <name evidence="2" type="ORF">EVJ47_07125</name>
</gene>
<protein>
    <submittedName>
        <fullName evidence="2">Uncharacterized protein</fullName>
    </submittedName>
</protein>
<dbReference type="Proteomes" id="UP000320813">
    <property type="component" value="Unassembled WGS sequence"/>
</dbReference>
<reference evidence="2 3" key="1">
    <citation type="submission" date="2019-01" db="EMBL/GenBank/DDBJ databases">
        <title>Insights into ecological role of a new deltaproteobacterial order Candidatus Sinidesulfobacterales (Sva0485) by metagenomics and metatranscriptomics.</title>
        <authorList>
            <person name="Tan S."/>
            <person name="Liu J."/>
            <person name="Fang Y."/>
            <person name="Hedlund B.P."/>
            <person name="Lian Z.H."/>
            <person name="Huang L.Y."/>
            <person name="Li J.T."/>
            <person name="Huang L.N."/>
            <person name="Li W.J."/>
            <person name="Jiang H.C."/>
            <person name="Dong H.L."/>
            <person name="Shu W.S."/>
        </authorList>
    </citation>
    <scope>NUCLEOTIDE SEQUENCE [LARGE SCALE GENOMIC DNA]</scope>
    <source>
        <strain evidence="2">AP3</strain>
    </source>
</reference>
<evidence type="ECO:0000313" key="2">
    <source>
        <dbReference type="EMBL" id="RZD14004.1"/>
    </source>
</evidence>
<keyword evidence="1" id="KW-0175">Coiled coil</keyword>
<accession>A0A519B9V7</accession>